<dbReference type="InterPro" id="IPR037359">
    <property type="entry name" value="NST/OST"/>
</dbReference>
<dbReference type="OrthoDB" id="981508at2"/>
<sequence>MAATKMFGNLFLSIGAMKAGTTWLYSVLARHPELHFAMEKEIHYFNHRYVDDSLLSEERRLSEARERYLWRFDPQKANIDAIRQNLHWVAAYLDRPVDDFWYRNLFQLRKFQTYACDFSNLNAHLPAEVWPKIASKCDTLRVLYTMRDPVKRLWSHTKFHLQVTGELDKLNTWSKSEFEAFIRQPHIWDNGEYGAVLRRLSQGLDQVQYKAIFYEDLHDNQRGILHDIEGFLGITSFDYPQAELDRRVTESKKHKMPDFFPELVAGDVARIRREVEAQGYVLPLSWG</sequence>
<name>A0A0K0Y6V2_9RHOB</name>
<dbReference type="GO" id="GO:0008146">
    <property type="term" value="F:sulfotransferase activity"/>
    <property type="evidence" value="ECO:0007669"/>
    <property type="project" value="InterPro"/>
</dbReference>
<accession>A0A0K0Y6V2</accession>
<dbReference type="AlphaFoldDB" id="A0A0K0Y6V2"/>
<evidence type="ECO:0000313" key="3">
    <source>
        <dbReference type="Proteomes" id="UP000067444"/>
    </source>
</evidence>
<gene>
    <name evidence="2" type="ORF">OSB_21060</name>
</gene>
<organism evidence="2 3">
    <name type="scientific">Octadecabacter temperatus</name>
    <dbReference type="NCBI Taxonomy" id="1458307"/>
    <lineage>
        <taxon>Bacteria</taxon>
        <taxon>Pseudomonadati</taxon>
        <taxon>Pseudomonadota</taxon>
        <taxon>Alphaproteobacteria</taxon>
        <taxon>Rhodobacterales</taxon>
        <taxon>Roseobacteraceae</taxon>
        <taxon>Octadecabacter</taxon>
    </lineage>
</organism>
<dbReference type="EMBL" id="CP012160">
    <property type="protein sequence ID" value="AKS46645.1"/>
    <property type="molecule type" value="Genomic_DNA"/>
</dbReference>
<proteinExistence type="predicted"/>
<keyword evidence="3" id="KW-1185">Reference proteome</keyword>
<reference evidence="2 3" key="1">
    <citation type="journal article" date="2015" name="Genome Announc.">
        <title>Closed Genome Sequence of Octadecabacter temperatus SB1, the First Mesophilic Species of the Genus Octadecabacter.</title>
        <authorList>
            <person name="Voget S."/>
            <person name="Billerbeck S."/>
            <person name="Simon M."/>
            <person name="Daniel R."/>
        </authorList>
    </citation>
    <scope>NUCLEOTIDE SEQUENCE [LARGE SCALE GENOMIC DNA]</scope>
    <source>
        <strain evidence="2 3">SB1</strain>
    </source>
</reference>
<evidence type="ECO:0000313" key="2">
    <source>
        <dbReference type="EMBL" id="AKS46645.1"/>
    </source>
</evidence>
<dbReference type="STRING" id="1458307.OSB_21060"/>
<evidence type="ECO:0000256" key="1">
    <source>
        <dbReference type="ARBA" id="ARBA00022679"/>
    </source>
</evidence>
<dbReference type="Gene3D" id="3.40.50.300">
    <property type="entry name" value="P-loop containing nucleotide triphosphate hydrolases"/>
    <property type="match status" value="1"/>
</dbReference>
<dbReference type="RefSeq" id="WP_049834932.1">
    <property type="nucleotide sequence ID" value="NZ_CP012160.1"/>
</dbReference>
<dbReference type="InterPro" id="IPR027417">
    <property type="entry name" value="P-loop_NTPase"/>
</dbReference>
<dbReference type="Proteomes" id="UP000067444">
    <property type="component" value="Chromosome"/>
</dbReference>
<dbReference type="PANTHER" id="PTHR10605">
    <property type="entry name" value="HEPARAN SULFATE SULFOTRANSFERASE"/>
    <property type="match status" value="1"/>
</dbReference>
<dbReference type="PATRIC" id="fig|1458307.3.peg.2121"/>
<dbReference type="KEGG" id="otm:OSB_21060"/>
<dbReference type="Pfam" id="PF13469">
    <property type="entry name" value="Sulfotransfer_3"/>
    <property type="match status" value="1"/>
</dbReference>
<keyword evidence="1 2" id="KW-0808">Transferase</keyword>
<dbReference type="PANTHER" id="PTHR10605:SF56">
    <property type="entry name" value="BIFUNCTIONAL HEPARAN SULFATE N-DEACETYLASE_N-SULFOTRANSFERASE"/>
    <property type="match status" value="1"/>
</dbReference>
<dbReference type="SUPFAM" id="SSF52540">
    <property type="entry name" value="P-loop containing nucleoside triphosphate hydrolases"/>
    <property type="match status" value="1"/>
</dbReference>
<protein>
    <submittedName>
        <fullName evidence="2">Sulfotransferase domain protein</fullName>
    </submittedName>
</protein>